<dbReference type="Proteomes" id="UP000283509">
    <property type="component" value="Unassembled WGS sequence"/>
</dbReference>
<sequence>MKQNSSAKTTLVSYLLISRGSRALHGPGKMLRQALLRIQAPSASAVSVRGKSSAAGKGHSISWSTGEVQHPAPPDCPVGNKGEYPQQLPDGSLQYFGFQYYPR</sequence>
<protein>
    <submittedName>
        <fullName evidence="2">Uncharacterized protein</fullName>
    </submittedName>
</protein>
<evidence type="ECO:0000256" key="1">
    <source>
        <dbReference type="SAM" id="MobiDB-lite"/>
    </source>
</evidence>
<accession>A0A423TUV3</accession>
<evidence type="ECO:0000313" key="3">
    <source>
        <dbReference type="Proteomes" id="UP000283509"/>
    </source>
</evidence>
<gene>
    <name evidence="2" type="ORF">C7M84_001071</name>
</gene>
<dbReference type="EMBL" id="QCYY01001142">
    <property type="protein sequence ID" value="ROT80220.1"/>
    <property type="molecule type" value="Genomic_DNA"/>
</dbReference>
<reference evidence="2 3" key="2">
    <citation type="submission" date="2019-01" db="EMBL/GenBank/DDBJ databases">
        <title>The decoding of complex shrimp genome reveals the adaptation for benthos swimmer, frequently molting mechanism and breeding impact on genome.</title>
        <authorList>
            <person name="Sun Y."/>
            <person name="Gao Y."/>
            <person name="Yu Y."/>
        </authorList>
    </citation>
    <scope>NUCLEOTIDE SEQUENCE [LARGE SCALE GENOMIC DNA]</scope>
    <source>
        <tissue evidence="2">Muscle</tissue>
    </source>
</reference>
<feature type="region of interest" description="Disordered" evidence="1">
    <location>
        <begin position="49"/>
        <end position="84"/>
    </location>
</feature>
<keyword evidence="3" id="KW-1185">Reference proteome</keyword>
<proteinExistence type="predicted"/>
<dbReference type="AlphaFoldDB" id="A0A423TUV3"/>
<organism evidence="2 3">
    <name type="scientific">Penaeus vannamei</name>
    <name type="common">Whiteleg shrimp</name>
    <name type="synonym">Litopenaeus vannamei</name>
    <dbReference type="NCBI Taxonomy" id="6689"/>
    <lineage>
        <taxon>Eukaryota</taxon>
        <taxon>Metazoa</taxon>
        <taxon>Ecdysozoa</taxon>
        <taxon>Arthropoda</taxon>
        <taxon>Crustacea</taxon>
        <taxon>Multicrustacea</taxon>
        <taxon>Malacostraca</taxon>
        <taxon>Eumalacostraca</taxon>
        <taxon>Eucarida</taxon>
        <taxon>Decapoda</taxon>
        <taxon>Dendrobranchiata</taxon>
        <taxon>Penaeoidea</taxon>
        <taxon>Penaeidae</taxon>
        <taxon>Penaeus</taxon>
    </lineage>
</organism>
<comment type="caution">
    <text evidence="2">The sequence shown here is derived from an EMBL/GenBank/DDBJ whole genome shotgun (WGS) entry which is preliminary data.</text>
</comment>
<evidence type="ECO:0000313" key="2">
    <source>
        <dbReference type="EMBL" id="ROT80220.1"/>
    </source>
</evidence>
<reference evidence="2 3" key="1">
    <citation type="submission" date="2018-04" db="EMBL/GenBank/DDBJ databases">
        <authorList>
            <person name="Zhang X."/>
            <person name="Yuan J."/>
            <person name="Li F."/>
            <person name="Xiang J."/>
        </authorList>
    </citation>
    <scope>NUCLEOTIDE SEQUENCE [LARGE SCALE GENOMIC DNA]</scope>
    <source>
        <tissue evidence="2">Muscle</tissue>
    </source>
</reference>
<name>A0A423TUV3_PENVA</name>